<evidence type="ECO:0000313" key="3">
    <source>
        <dbReference type="Proteomes" id="UP000761534"/>
    </source>
</evidence>
<dbReference type="Gene3D" id="1.10.443.10">
    <property type="entry name" value="Intergrase catalytic core"/>
    <property type="match status" value="1"/>
</dbReference>
<accession>A0A642UKN0</accession>
<dbReference type="AlphaFoldDB" id="A0A642UKN0"/>
<dbReference type="GO" id="GO:0003677">
    <property type="term" value="F:DNA binding"/>
    <property type="evidence" value="ECO:0007669"/>
    <property type="project" value="InterPro"/>
</dbReference>
<name>A0A642UKN0_9ASCO</name>
<dbReference type="Proteomes" id="UP000761534">
    <property type="component" value="Unassembled WGS sequence"/>
</dbReference>
<protein>
    <submittedName>
        <fullName evidence="2">Uncharacterized protein</fullName>
    </submittedName>
</protein>
<keyword evidence="3" id="KW-1185">Reference proteome</keyword>
<proteinExistence type="predicted"/>
<dbReference type="InterPro" id="IPR013762">
    <property type="entry name" value="Integrase-like_cat_sf"/>
</dbReference>
<dbReference type="GO" id="GO:0006310">
    <property type="term" value="P:DNA recombination"/>
    <property type="evidence" value="ECO:0007669"/>
    <property type="project" value="InterPro"/>
</dbReference>
<dbReference type="GO" id="GO:0015074">
    <property type="term" value="P:DNA integration"/>
    <property type="evidence" value="ECO:0007669"/>
    <property type="project" value="InterPro"/>
</dbReference>
<reference evidence="2" key="1">
    <citation type="journal article" date="2019" name="G3 (Bethesda)">
        <title>Genome Assemblies of Two Rare Opportunistic Yeast Pathogens: Diutina rugosa (syn. Candida rugosa) and Trichomonascus ciferrii (syn. Candida ciferrii).</title>
        <authorList>
            <person name="Mixao V."/>
            <person name="Saus E."/>
            <person name="Hansen A.P."/>
            <person name="Lass-Florl C."/>
            <person name="Gabaldon T."/>
        </authorList>
    </citation>
    <scope>NUCLEOTIDE SEQUENCE</scope>
    <source>
        <strain evidence="2">CBS 4856</strain>
    </source>
</reference>
<feature type="region of interest" description="Disordered" evidence="1">
    <location>
        <begin position="11"/>
        <end position="84"/>
    </location>
</feature>
<comment type="caution">
    <text evidence="2">The sequence shown here is derived from an EMBL/GenBank/DDBJ whole genome shotgun (WGS) entry which is preliminary data.</text>
</comment>
<dbReference type="OrthoDB" id="4343489at2759"/>
<dbReference type="EMBL" id="SWFS01000492">
    <property type="protein sequence ID" value="KAA8900887.1"/>
    <property type="molecule type" value="Genomic_DNA"/>
</dbReference>
<sequence>MVLRSALVARLKAQKKSENGPSKKGGRILQKADVSHEVAVPTRSSEFKSGPRARRASNRGTVRGRKETNAVVDRGTITDHEEGNGVRVKDVDGCETVADDGGSCEVIVDGGEDCEAGIDWGEDSEEDAGGGEGETDEVDEDQQFIDDTPNIKLKAVRRSIVEYFPRFLKEIIDTPEASAGHAAPTTTWISGIAAFIAYEKSKRKKRPMSENFIQPYFSQIRHYLHLKYERHGFECSMTLCKEISKAMTDTWVKEGLFLHKTKKKPKSALGRVPLVQAAQIISQAYQTGTNGSSSAEWRVVYQRILALLLYTATGARVNDIALSQNERHLHPDRFSKWKDLKIKAHTLVPRGAPVTIGNFNGLLTLENTKGKKDVVHDDVYRYLDPIPSHPNLCLLSTLLIYAVENSLVYGRTVYDVLRRALNHKDRLVEWVHPDWPIICKESDGTFLDLQEPATNQHVYKMMDRLAENANMKQFRIHDLRRGGAEEQGKVTDEQADGKGVETGFIRVTLNHTKAAELQGLTRQYAGGPGVDFHQLAVMNNSEQLPRRVTISKYSAIGTLLYSGN</sequence>
<gene>
    <name evidence="2" type="ORF">TRICI_006113</name>
</gene>
<evidence type="ECO:0000313" key="2">
    <source>
        <dbReference type="EMBL" id="KAA8900887.1"/>
    </source>
</evidence>
<evidence type="ECO:0000256" key="1">
    <source>
        <dbReference type="SAM" id="MobiDB-lite"/>
    </source>
</evidence>
<dbReference type="VEuPathDB" id="FungiDB:TRICI_006113"/>
<organism evidence="2 3">
    <name type="scientific">Trichomonascus ciferrii</name>
    <dbReference type="NCBI Taxonomy" id="44093"/>
    <lineage>
        <taxon>Eukaryota</taxon>
        <taxon>Fungi</taxon>
        <taxon>Dikarya</taxon>
        <taxon>Ascomycota</taxon>
        <taxon>Saccharomycotina</taxon>
        <taxon>Dipodascomycetes</taxon>
        <taxon>Dipodascales</taxon>
        <taxon>Trichomonascaceae</taxon>
        <taxon>Trichomonascus</taxon>
        <taxon>Trichomonascus ciferrii complex</taxon>
    </lineage>
</organism>
<feature type="region of interest" description="Disordered" evidence="1">
    <location>
        <begin position="115"/>
        <end position="141"/>
    </location>
</feature>